<evidence type="ECO:0000313" key="1">
    <source>
        <dbReference type="EMBL" id="MDG2989375.1"/>
    </source>
</evidence>
<reference evidence="1" key="1">
    <citation type="journal article" date="2022" name="Genome Biol. Evol.">
        <title>A New Gene Family Diagnostic for Intracellular Biomineralization of Amorphous Ca Carbonates by Cyanobacteria.</title>
        <authorList>
            <person name="Benzerara K."/>
            <person name="Duprat E."/>
            <person name="Bitard-Feildel T."/>
            <person name="Caumes G."/>
            <person name="Cassier-Chauvat C."/>
            <person name="Chauvat F."/>
            <person name="Dezi M."/>
            <person name="Diop S.I."/>
            <person name="Gaschignard G."/>
            <person name="Gorgen S."/>
            <person name="Gugger M."/>
            <person name="Lopez-Garcia P."/>
            <person name="Millet M."/>
            <person name="Skouri-Panet F."/>
            <person name="Moreira D."/>
            <person name="Callebaut I."/>
        </authorList>
    </citation>
    <scope>NUCLEOTIDE SEQUENCE</scope>
    <source>
        <strain evidence="1">G9</strain>
    </source>
</reference>
<keyword evidence="2" id="KW-1185">Reference proteome</keyword>
<name>A0ABT6EWU1_9SYNE</name>
<dbReference type="RefSeq" id="WP_277865302.1">
    <property type="nucleotide sequence ID" value="NZ_JAKKUT010000001.1"/>
</dbReference>
<dbReference type="Proteomes" id="UP001154265">
    <property type="component" value="Unassembled WGS sequence"/>
</dbReference>
<gene>
    <name evidence="1" type="ORF">L3556_00290</name>
</gene>
<accession>A0ABT6EWU1</accession>
<organism evidence="1 2">
    <name type="scientific">Candidatus Synechococcus calcipolaris G9</name>
    <dbReference type="NCBI Taxonomy" id="1497997"/>
    <lineage>
        <taxon>Bacteria</taxon>
        <taxon>Bacillati</taxon>
        <taxon>Cyanobacteriota</taxon>
        <taxon>Cyanophyceae</taxon>
        <taxon>Synechococcales</taxon>
        <taxon>Synechococcaceae</taxon>
        <taxon>Synechococcus</taxon>
    </lineage>
</organism>
<reference evidence="1" key="2">
    <citation type="submission" date="2022-01" db="EMBL/GenBank/DDBJ databases">
        <authorList>
            <person name="Zivanovic Y."/>
            <person name="Moreira D."/>
            <person name="Lopez-Garcia P."/>
        </authorList>
    </citation>
    <scope>NUCLEOTIDE SEQUENCE</scope>
    <source>
        <strain evidence="1">G9</strain>
    </source>
</reference>
<evidence type="ECO:0000313" key="2">
    <source>
        <dbReference type="Proteomes" id="UP001154265"/>
    </source>
</evidence>
<proteinExistence type="predicted"/>
<sequence length="127" mass="14155">MAIFQASVQYGDLRGSAAADKVNSNCLNQWLENNGYITDELVVGISMLASENYGSHEDPVIIKFLVTDLQGYESVPDMLRASDEPLQVREINVDMSIVDFLAFFSRFEITLSTLGLIEGKEYHSDPD</sequence>
<comment type="caution">
    <text evidence="1">The sequence shown here is derived from an EMBL/GenBank/DDBJ whole genome shotgun (WGS) entry which is preliminary data.</text>
</comment>
<dbReference type="EMBL" id="JAKKUT010000001">
    <property type="protein sequence ID" value="MDG2989375.1"/>
    <property type="molecule type" value="Genomic_DNA"/>
</dbReference>
<protein>
    <submittedName>
        <fullName evidence="1">Uncharacterized protein</fullName>
    </submittedName>
</protein>